<evidence type="ECO:0000313" key="2">
    <source>
        <dbReference type="EMBL" id="SDJ45170.1"/>
    </source>
</evidence>
<sequence>MSTSDPHDPLAIDRRNARTAAVGLGVWLTITFVVVMLLLLFGSTLTSIFV</sequence>
<reference evidence="3" key="1">
    <citation type="submission" date="2016-10" db="EMBL/GenBank/DDBJ databases">
        <authorList>
            <person name="Varghese N."/>
            <person name="Submissions S."/>
        </authorList>
    </citation>
    <scope>NUCLEOTIDE SEQUENCE [LARGE SCALE GENOMIC DNA]</scope>
    <source>
        <strain evidence="3">B4,CECT 8067,JCM 17497</strain>
    </source>
</reference>
<dbReference type="Proteomes" id="UP000198882">
    <property type="component" value="Unassembled WGS sequence"/>
</dbReference>
<dbReference type="OrthoDB" id="377875at2157"/>
<keyword evidence="1" id="KW-0472">Membrane</keyword>
<protein>
    <submittedName>
        <fullName evidence="2">Uncharacterized protein</fullName>
    </submittedName>
</protein>
<accession>A0A1G8TWR3</accession>
<dbReference type="RefSeq" id="WP_175529214.1">
    <property type="nucleotide sequence ID" value="NZ_FNFE01000001.1"/>
</dbReference>
<organism evidence="2 3">
    <name type="scientific">Natronorubrum texcoconense</name>
    <dbReference type="NCBI Taxonomy" id="1095776"/>
    <lineage>
        <taxon>Archaea</taxon>
        <taxon>Methanobacteriati</taxon>
        <taxon>Methanobacteriota</taxon>
        <taxon>Stenosarchaea group</taxon>
        <taxon>Halobacteria</taxon>
        <taxon>Halobacteriales</taxon>
        <taxon>Natrialbaceae</taxon>
        <taxon>Natronorubrum</taxon>
    </lineage>
</organism>
<dbReference type="EMBL" id="FNFE01000001">
    <property type="protein sequence ID" value="SDJ45170.1"/>
    <property type="molecule type" value="Genomic_DNA"/>
</dbReference>
<dbReference type="STRING" id="1095776.SAMN04515672_0611"/>
<evidence type="ECO:0000256" key="1">
    <source>
        <dbReference type="SAM" id="Phobius"/>
    </source>
</evidence>
<evidence type="ECO:0000313" key="3">
    <source>
        <dbReference type="Proteomes" id="UP000198882"/>
    </source>
</evidence>
<proteinExistence type="predicted"/>
<dbReference type="AlphaFoldDB" id="A0A1G8TWR3"/>
<keyword evidence="3" id="KW-1185">Reference proteome</keyword>
<gene>
    <name evidence="2" type="ORF">SAMN04515672_0611</name>
</gene>
<feature type="transmembrane region" description="Helical" evidence="1">
    <location>
        <begin position="20"/>
        <end position="41"/>
    </location>
</feature>
<name>A0A1G8TWR3_9EURY</name>
<keyword evidence="1" id="KW-0812">Transmembrane</keyword>
<keyword evidence="1" id="KW-1133">Transmembrane helix</keyword>